<dbReference type="HOGENOM" id="CLU_2823951_0_0_3"/>
<organism evidence="1 2">
    <name type="scientific">Cylindrospermum stagnale PCC 7417</name>
    <dbReference type="NCBI Taxonomy" id="56107"/>
    <lineage>
        <taxon>Bacteria</taxon>
        <taxon>Bacillati</taxon>
        <taxon>Cyanobacteriota</taxon>
        <taxon>Cyanophyceae</taxon>
        <taxon>Nostocales</taxon>
        <taxon>Nostocaceae</taxon>
        <taxon>Cylindrospermum</taxon>
    </lineage>
</organism>
<gene>
    <name evidence="1" type="ORF">Cylst_6438</name>
</gene>
<protein>
    <submittedName>
        <fullName evidence="1">Uncharacterized protein</fullName>
    </submittedName>
</protein>
<keyword evidence="2" id="KW-1185">Reference proteome</keyword>
<dbReference type="EMBL" id="CP003643">
    <property type="protein sequence ID" value="AFZ28229.1"/>
    <property type="molecule type" value="Genomic_DNA"/>
</dbReference>
<keyword evidence="1" id="KW-0614">Plasmid</keyword>
<proteinExistence type="predicted"/>
<reference evidence="1 2" key="1">
    <citation type="submission" date="2012-06" db="EMBL/GenBank/DDBJ databases">
        <title>Noncontiguous Finished plasmid 1 of genome of Cylindrospermum stagnale PCC 7417.</title>
        <authorList>
            <consortium name="US DOE Joint Genome Institute"/>
            <person name="Gugger M."/>
            <person name="Coursin T."/>
            <person name="Rippka R."/>
            <person name="Tandeau De Marsac N."/>
            <person name="Huntemann M."/>
            <person name="Wei C.-L."/>
            <person name="Han J."/>
            <person name="Detter J.C."/>
            <person name="Han C."/>
            <person name="Tapia R."/>
            <person name="Davenport K."/>
            <person name="Daligault H."/>
            <person name="Erkkila T."/>
            <person name="Gu W."/>
            <person name="Munk A.C.C."/>
            <person name="Teshima H."/>
            <person name="Xu Y."/>
            <person name="Chain P."/>
            <person name="Chen A."/>
            <person name="Krypides N."/>
            <person name="Mavromatis K."/>
            <person name="Markowitz V."/>
            <person name="Szeto E."/>
            <person name="Ivanova N."/>
            <person name="Mikhailova N."/>
            <person name="Ovchinnikova G."/>
            <person name="Pagani I."/>
            <person name="Pati A."/>
            <person name="Goodwin L."/>
            <person name="Peters L."/>
            <person name="Pitluck S."/>
            <person name="Woyke T."/>
            <person name="Kerfeld C."/>
        </authorList>
    </citation>
    <scope>NUCLEOTIDE SEQUENCE [LARGE SCALE GENOMIC DNA]</scope>
    <source>
        <strain evidence="1 2">PCC 7417</strain>
        <plasmid evidence="2">Plasmid pCYLST.01</plasmid>
    </source>
</reference>
<name>K9X7Z2_9NOST</name>
<dbReference type="KEGG" id="csg:Cylst_6438"/>
<evidence type="ECO:0000313" key="2">
    <source>
        <dbReference type="Proteomes" id="UP000010475"/>
    </source>
</evidence>
<sequence length="66" mass="7769">MITEEFTKGSYQNRKLQRLDNEATLNHFRNRWLLLYESVNIHARTLYVIIVVIGNKSGSTAPFMLR</sequence>
<dbReference type="AlphaFoldDB" id="K9X7Z2"/>
<evidence type="ECO:0000313" key="1">
    <source>
        <dbReference type="EMBL" id="AFZ28229.1"/>
    </source>
</evidence>
<accession>K9X7Z2</accession>
<geneLocation type="plasmid" evidence="1 2">
    <name>pCYLST.01</name>
</geneLocation>
<dbReference type="Proteomes" id="UP000010475">
    <property type="component" value="Plasmid pCYLST.01"/>
</dbReference>